<dbReference type="InterPro" id="IPR036390">
    <property type="entry name" value="WH_DNA-bd_sf"/>
</dbReference>
<evidence type="ECO:0000313" key="10">
    <source>
        <dbReference type="EMBL" id="TCV02979.1"/>
    </source>
</evidence>
<dbReference type="Gene3D" id="3.40.50.300">
    <property type="entry name" value="P-loop containing nucleotide triphosphate hydrolases"/>
    <property type="match status" value="1"/>
</dbReference>
<dbReference type="PRINTS" id="PR00315">
    <property type="entry name" value="ELONGATNFCT"/>
</dbReference>
<dbReference type="RefSeq" id="WP_132472989.1">
    <property type="nucleotide sequence ID" value="NZ_JBHRVM010000001.1"/>
</dbReference>
<dbReference type="Pfam" id="PF00009">
    <property type="entry name" value="GTP_EFTU"/>
    <property type="match status" value="1"/>
</dbReference>
<evidence type="ECO:0000256" key="2">
    <source>
        <dbReference type="ARBA" id="ARBA00015953"/>
    </source>
</evidence>
<dbReference type="InterPro" id="IPR009001">
    <property type="entry name" value="Transl_elong_EF1A/Init_IF2_C"/>
</dbReference>
<evidence type="ECO:0000259" key="9">
    <source>
        <dbReference type="PROSITE" id="PS51722"/>
    </source>
</evidence>
<dbReference type="SUPFAM" id="SSF46785">
    <property type="entry name" value="Winged helix' DNA-binding domain"/>
    <property type="match status" value="3"/>
</dbReference>
<dbReference type="GO" id="GO:0001514">
    <property type="term" value="P:selenocysteine incorporation"/>
    <property type="evidence" value="ECO:0007669"/>
    <property type="project" value="InterPro"/>
</dbReference>
<protein>
    <recommendedName>
        <fullName evidence="2">Selenocysteine-specific elongation factor</fullName>
    </recommendedName>
    <alternativeName>
        <fullName evidence="8">SelB translation factor</fullName>
    </alternativeName>
</protein>
<accession>A0A4R3VGY6</accession>
<evidence type="ECO:0000256" key="6">
    <source>
        <dbReference type="ARBA" id="ARBA00023134"/>
    </source>
</evidence>
<keyword evidence="6" id="KW-0342">GTP-binding</keyword>
<dbReference type="InterPro" id="IPR004161">
    <property type="entry name" value="EFTu-like_2"/>
</dbReference>
<dbReference type="PANTHER" id="PTHR43721:SF22">
    <property type="entry name" value="ELONGATION FACTOR TU, MITOCHONDRIAL"/>
    <property type="match status" value="1"/>
</dbReference>
<evidence type="ECO:0000256" key="8">
    <source>
        <dbReference type="ARBA" id="ARBA00031615"/>
    </source>
</evidence>
<dbReference type="SUPFAM" id="SSF52540">
    <property type="entry name" value="P-loop containing nucleoside triphosphate hydrolases"/>
    <property type="match status" value="1"/>
</dbReference>
<dbReference type="InterPro" id="IPR000795">
    <property type="entry name" value="T_Tr_GTP-bd_dom"/>
</dbReference>
<dbReference type="GO" id="GO:0003924">
    <property type="term" value="F:GTPase activity"/>
    <property type="evidence" value="ECO:0007669"/>
    <property type="project" value="InterPro"/>
</dbReference>
<name>A0A4R3VGY6_9BURK</name>
<dbReference type="PANTHER" id="PTHR43721">
    <property type="entry name" value="ELONGATION FACTOR TU-RELATED"/>
    <property type="match status" value="1"/>
</dbReference>
<evidence type="ECO:0000256" key="3">
    <source>
        <dbReference type="ARBA" id="ARBA00022490"/>
    </source>
</evidence>
<evidence type="ECO:0000313" key="11">
    <source>
        <dbReference type="Proteomes" id="UP000294692"/>
    </source>
</evidence>
<dbReference type="GO" id="GO:0003746">
    <property type="term" value="F:translation elongation factor activity"/>
    <property type="evidence" value="ECO:0007669"/>
    <property type="project" value="UniProtKB-KW"/>
</dbReference>
<sequence length="648" mass="69601">MIVGTAGHIDHGKTALVRALTGVDGDRLAEEKARGITIELGFAYADLGGGGITGFVDVPGHERLIHTMLAGAGGIDMALLVVAADDGIMPQTREHLAILDLLGIRRAIVALTKADLAGPERRAEVVEEIRDALAGTNLGDAPVMAVSSVTGEGIDDLRAALAACEAEAAARDASGLFRFAVDRSFVLQGVGTVVTGTVLAGRVGLDDSVMISPMGLSARVRGIHAQNRKAAEGVAGQRCALNLAGDGVTKEAIHRGDLLLAPALHAPTARIDAELTLLASEPKPLGIWFPARLYSHAFETGVRIVPLQGPLSPGGRGLVQLVLEHPVAATVGDTFILRDTSASRTIGGGRFLDLRPPARKRSTPERLAWLEASRIEGPEAALSALVADPAGGMDGRDEMPAAVTVDLPAFLRDRGLPYRSLSQMPACIGVAAIGDLVLSSSALDRLRADLLAQLQTFHEENPDLSGIGREKLRLSLTPRLPKDSFLRFLGEEAGAGRVALDGAFVRLPGHMVKLSPEDEALFSRIHPQLLGEGRFRPPRVRDFANAFEIDEREIRRMMRLTQKLGWTDQIAHDHFFAREVTREMVAIILDVAEQSEDGWFTAPAFRDRVQNGRKVAIEILDFFDRLGLTLRRGDLRRINPHRVDLFGD</sequence>
<dbReference type="InterPro" id="IPR004535">
    <property type="entry name" value="Transl_elong_SelB"/>
</dbReference>
<dbReference type="PROSITE" id="PS51722">
    <property type="entry name" value="G_TR_2"/>
    <property type="match status" value="1"/>
</dbReference>
<dbReference type="Gene3D" id="2.40.30.10">
    <property type="entry name" value="Translation factors"/>
    <property type="match status" value="1"/>
</dbReference>
<reference evidence="10 11" key="1">
    <citation type="submission" date="2019-03" db="EMBL/GenBank/DDBJ databases">
        <title>Genomic Encyclopedia of Type Strains, Phase IV (KMG-IV): sequencing the most valuable type-strain genomes for metagenomic binning, comparative biology and taxonomic classification.</title>
        <authorList>
            <person name="Goeker M."/>
        </authorList>
    </citation>
    <scope>NUCLEOTIDE SEQUENCE [LARGE SCALE GENOMIC DNA]</scope>
    <source>
        <strain evidence="10 11">DSM 100048</strain>
    </source>
</reference>
<dbReference type="InterPro" id="IPR027417">
    <property type="entry name" value="P-loop_NTPase"/>
</dbReference>
<dbReference type="Proteomes" id="UP000294692">
    <property type="component" value="Unassembled WGS sequence"/>
</dbReference>
<dbReference type="Pfam" id="PF09107">
    <property type="entry name" value="WHD_3rd_SelB"/>
    <property type="match status" value="1"/>
</dbReference>
<keyword evidence="11" id="KW-1185">Reference proteome</keyword>
<dbReference type="InterPro" id="IPR036388">
    <property type="entry name" value="WH-like_DNA-bd_sf"/>
</dbReference>
<dbReference type="Pfam" id="PF25461">
    <property type="entry name" value="Beta-barrel_SelB"/>
    <property type="match status" value="1"/>
</dbReference>
<dbReference type="AlphaFoldDB" id="A0A4R3VGY6"/>
<keyword evidence="4" id="KW-0547">Nucleotide-binding</keyword>
<dbReference type="SUPFAM" id="SSF50465">
    <property type="entry name" value="EF-Tu/eEF-1alpha/eIF2-gamma C-terminal domain"/>
    <property type="match status" value="1"/>
</dbReference>
<evidence type="ECO:0000256" key="7">
    <source>
        <dbReference type="ARBA" id="ARBA00025526"/>
    </source>
</evidence>
<proteinExistence type="predicted"/>
<dbReference type="OrthoDB" id="9803139at2"/>
<comment type="subcellular location">
    <subcellularLocation>
        <location evidence="1">Cytoplasm</location>
    </subcellularLocation>
</comment>
<dbReference type="EMBL" id="SMBX01000001">
    <property type="protein sequence ID" value="TCV02979.1"/>
    <property type="molecule type" value="Genomic_DNA"/>
</dbReference>
<dbReference type="SUPFAM" id="SSF50447">
    <property type="entry name" value="Translation proteins"/>
    <property type="match status" value="1"/>
</dbReference>
<dbReference type="InterPro" id="IPR009000">
    <property type="entry name" value="Transl_B-barrel_sf"/>
</dbReference>
<feature type="domain" description="Tr-type G" evidence="9">
    <location>
        <begin position="1"/>
        <end position="169"/>
    </location>
</feature>
<dbReference type="CDD" id="cd04171">
    <property type="entry name" value="SelB"/>
    <property type="match status" value="1"/>
</dbReference>
<dbReference type="InterPro" id="IPR057335">
    <property type="entry name" value="Beta-barrel_SelB"/>
</dbReference>
<keyword evidence="10" id="KW-0251">Elongation factor</keyword>
<dbReference type="GO" id="GO:0005737">
    <property type="term" value="C:cytoplasm"/>
    <property type="evidence" value="ECO:0007669"/>
    <property type="project" value="UniProtKB-SubCell"/>
</dbReference>
<evidence type="ECO:0000256" key="1">
    <source>
        <dbReference type="ARBA" id="ARBA00004496"/>
    </source>
</evidence>
<dbReference type="Pfam" id="PF09106">
    <property type="entry name" value="WHD_2nd_SelB"/>
    <property type="match status" value="1"/>
</dbReference>
<keyword evidence="3" id="KW-0963">Cytoplasm</keyword>
<organism evidence="10 11">
    <name type="scientific">Paracandidimonas soli</name>
    <dbReference type="NCBI Taxonomy" id="1917182"/>
    <lineage>
        <taxon>Bacteria</taxon>
        <taxon>Pseudomonadati</taxon>
        <taxon>Pseudomonadota</taxon>
        <taxon>Betaproteobacteria</taxon>
        <taxon>Burkholderiales</taxon>
        <taxon>Alcaligenaceae</taxon>
        <taxon>Paracandidimonas</taxon>
    </lineage>
</organism>
<keyword evidence="5" id="KW-0648">Protein biosynthesis</keyword>
<evidence type="ECO:0000256" key="5">
    <source>
        <dbReference type="ARBA" id="ARBA00022917"/>
    </source>
</evidence>
<dbReference type="Pfam" id="PF03144">
    <property type="entry name" value="GTP_EFTU_D2"/>
    <property type="match status" value="1"/>
</dbReference>
<dbReference type="CDD" id="cd15491">
    <property type="entry name" value="selB_III"/>
    <property type="match status" value="1"/>
</dbReference>
<dbReference type="InterPro" id="IPR050055">
    <property type="entry name" value="EF-Tu_GTPase"/>
</dbReference>
<comment type="function">
    <text evidence="7">Translation factor necessary for the incorporation of selenocysteine into proteins. It probably replaces EF-Tu for the insertion of selenocysteine directed by the UGA codon. SelB binds GTP and GDP.</text>
</comment>
<gene>
    <name evidence="10" type="ORF">EV686_101440</name>
</gene>
<dbReference type="InterPro" id="IPR015191">
    <property type="entry name" value="SelB_WHD4"/>
</dbReference>
<evidence type="ECO:0000256" key="4">
    <source>
        <dbReference type="ARBA" id="ARBA00022741"/>
    </source>
</evidence>
<dbReference type="GO" id="GO:0005525">
    <property type="term" value="F:GTP binding"/>
    <property type="evidence" value="ECO:0007669"/>
    <property type="project" value="UniProtKB-KW"/>
</dbReference>
<dbReference type="GO" id="GO:0003723">
    <property type="term" value="F:RNA binding"/>
    <property type="evidence" value="ECO:0007669"/>
    <property type="project" value="InterPro"/>
</dbReference>
<comment type="caution">
    <text evidence="10">The sequence shown here is derived from an EMBL/GenBank/DDBJ whole genome shotgun (WGS) entry which is preliminary data.</text>
</comment>
<dbReference type="InterPro" id="IPR015190">
    <property type="entry name" value="Elong_fac_SelB-wing-hlx_typ-2"/>
</dbReference>
<dbReference type="Gene3D" id="1.10.10.10">
    <property type="entry name" value="Winged helix-like DNA-binding domain superfamily/Winged helix DNA-binding domain"/>
    <property type="match status" value="3"/>
</dbReference>
<dbReference type="NCBIfam" id="TIGR00475">
    <property type="entry name" value="selB"/>
    <property type="match status" value="1"/>
</dbReference>